<keyword evidence="3 10" id="KW-0812">Transmembrane</keyword>
<proteinExistence type="inferred from homology"/>
<keyword evidence="6 10" id="KW-0407">Ion channel</keyword>
<evidence type="ECO:0000256" key="9">
    <source>
        <dbReference type="ARBA" id="ARBA00049940"/>
    </source>
</evidence>
<evidence type="ECO:0000256" key="1">
    <source>
        <dbReference type="ARBA" id="ARBA00004651"/>
    </source>
</evidence>
<dbReference type="RefSeq" id="WP_182170547.1">
    <property type="nucleotide sequence ID" value="NZ_CP059676.1"/>
</dbReference>
<feature type="transmembrane region" description="Helical" evidence="10">
    <location>
        <begin position="35"/>
        <end position="53"/>
    </location>
</feature>
<comment type="subcellular location">
    <subcellularLocation>
        <location evidence="1 10">Cell membrane</location>
        <topology evidence="1 10">Multi-pass membrane protein</topology>
    </subcellularLocation>
</comment>
<dbReference type="PANTHER" id="PTHR28259">
    <property type="entry name" value="FLUORIDE EXPORT PROTEIN 1-RELATED"/>
    <property type="match status" value="1"/>
</dbReference>
<dbReference type="PANTHER" id="PTHR28259:SF1">
    <property type="entry name" value="FLUORIDE EXPORT PROTEIN 1-RELATED"/>
    <property type="match status" value="1"/>
</dbReference>
<evidence type="ECO:0000256" key="7">
    <source>
        <dbReference type="ARBA" id="ARBA00035120"/>
    </source>
</evidence>
<keyword evidence="2 10" id="KW-1003">Cell membrane</keyword>
<comment type="caution">
    <text evidence="11">The sequence shown here is derived from an EMBL/GenBank/DDBJ whole genome shotgun (WGS) entry which is preliminary data.</text>
</comment>
<evidence type="ECO:0000256" key="2">
    <source>
        <dbReference type="ARBA" id="ARBA00022475"/>
    </source>
</evidence>
<evidence type="ECO:0000256" key="4">
    <source>
        <dbReference type="ARBA" id="ARBA00022989"/>
    </source>
</evidence>
<reference evidence="12" key="1">
    <citation type="submission" date="2021-02" db="EMBL/GenBank/DDBJ databases">
        <title>Leucobacter sp. CX169.</title>
        <authorList>
            <person name="Cheng Y."/>
        </authorList>
    </citation>
    <scope>NUCLEOTIDE SEQUENCE [LARGE SCALE GENOMIC DNA]</scope>
    <source>
        <strain evidence="12">JY899</strain>
    </source>
</reference>
<feature type="transmembrane region" description="Helical" evidence="10">
    <location>
        <begin position="65"/>
        <end position="86"/>
    </location>
</feature>
<dbReference type="InterPro" id="IPR003691">
    <property type="entry name" value="FluC"/>
</dbReference>
<comment type="similarity">
    <text evidence="7 10">Belongs to the fluoride channel Fluc/FEX (TC 1.A.43) family.</text>
</comment>
<dbReference type="NCBIfam" id="TIGR00494">
    <property type="entry name" value="crcB"/>
    <property type="match status" value="1"/>
</dbReference>
<name>A0ABS2TFD4_9ACTO</name>
<comment type="function">
    <text evidence="9 10">Fluoride-specific ion channel. Important for reducing fluoride concentration in the cell, thus reducing its toxicity.</text>
</comment>
<evidence type="ECO:0000313" key="12">
    <source>
        <dbReference type="Proteomes" id="UP000705983"/>
    </source>
</evidence>
<keyword evidence="10" id="KW-0406">Ion transport</keyword>
<feature type="binding site" evidence="10">
    <location>
        <position position="79"/>
    </location>
    <ligand>
        <name>Na(+)</name>
        <dbReference type="ChEBI" id="CHEBI:29101"/>
        <note>structural</note>
    </ligand>
</feature>
<evidence type="ECO:0000256" key="8">
    <source>
        <dbReference type="ARBA" id="ARBA00035585"/>
    </source>
</evidence>
<evidence type="ECO:0000256" key="5">
    <source>
        <dbReference type="ARBA" id="ARBA00023136"/>
    </source>
</evidence>
<keyword evidence="10" id="KW-0813">Transport</keyword>
<comment type="activity regulation">
    <text evidence="10">Na(+) is not transported, but it plays an essential structural role and its presence is essential for fluoride channel function.</text>
</comment>
<dbReference type="Proteomes" id="UP000705983">
    <property type="component" value="Unassembled WGS sequence"/>
</dbReference>
<dbReference type="HAMAP" id="MF_00454">
    <property type="entry name" value="FluC"/>
    <property type="match status" value="1"/>
</dbReference>
<evidence type="ECO:0000256" key="10">
    <source>
        <dbReference type="HAMAP-Rule" id="MF_00454"/>
    </source>
</evidence>
<gene>
    <name evidence="10 11" type="primary">crcB</name>
    <name evidence="10" type="synonym">fluC</name>
    <name evidence="11" type="ORF">JVW63_05135</name>
</gene>
<dbReference type="Pfam" id="PF02537">
    <property type="entry name" value="CRCB"/>
    <property type="match status" value="1"/>
</dbReference>
<comment type="catalytic activity">
    <reaction evidence="8">
        <text>fluoride(in) = fluoride(out)</text>
        <dbReference type="Rhea" id="RHEA:76159"/>
        <dbReference type="ChEBI" id="CHEBI:17051"/>
    </reaction>
    <physiologicalReaction direction="left-to-right" evidence="8">
        <dbReference type="Rhea" id="RHEA:76160"/>
    </physiologicalReaction>
</comment>
<protein>
    <recommendedName>
        <fullName evidence="10">Fluoride-specific ion channel FluC</fullName>
    </recommendedName>
</protein>
<feature type="transmembrane region" description="Helical" evidence="10">
    <location>
        <begin position="98"/>
        <end position="121"/>
    </location>
</feature>
<accession>A0ABS2TFD4</accession>
<keyword evidence="10" id="KW-0915">Sodium</keyword>
<dbReference type="EMBL" id="JAFFJS010000002">
    <property type="protein sequence ID" value="MBM9433083.1"/>
    <property type="molecule type" value="Genomic_DNA"/>
</dbReference>
<keyword evidence="5 10" id="KW-0472">Membrane</keyword>
<keyword evidence="12" id="KW-1185">Reference proteome</keyword>
<feature type="binding site" evidence="10">
    <location>
        <position position="76"/>
    </location>
    <ligand>
        <name>Na(+)</name>
        <dbReference type="ChEBI" id="CHEBI:29101"/>
        <note>structural</note>
    </ligand>
</feature>
<sequence length="122" mass="12405">MSPLLFLAVSLAGGLGACARFILDGLIRAKANHPTPWGTIIINISGSFLLGYLTGVASQSLLPPTWLPIVGTGFLGGYTTFSTASVETARLLTEEKRLAATVSGVGTLLGATAAAAAGLWMA</sequence>
<keyword evidence="10" id="KW-0479">Metal-binding</keyword>
<evidence type="ECO:0000256" key="3">
    <source>
        <dbReference type="ARBA" id="ARBA00022692"/>
    </source>
</evidence>
<evidence type="ECO:0000313" key="11">
    <source>
        <dbReference type="EMBL" id="MBM9433083.1"/>
    </source>
</evidence>
<organism evidence="11 12">
    <name type="scientific">Flaviflexus equikiangi</name>
    <dbReference type="NCBI Taxonomy" id="2758573"/>
    <lineage>
        <taxon>Bacteria</taxon>
        <taxon>Bacillati</taxon>
        <taxon>Actinomycetota</taxon>
        <taxon>Actinomycetes</taxon>
        <taxon>Actinomycetales</taxon>
        <taxon>Actinomycetaceae</taxon>
        <taxon>Flaviflexus</taxon>
    </lineage>
</organism>
<evidence type="ECO:0000256" key="6">
    <source>
        <dbReference type="ARBA" id="ARBA00023303"/>
    </source>
</evidence>
<keyword evidence="4 10" id="KW-1133">Transmembrane helix</keyword>